<keyword evidence="6" id="KW-0863">Zinc-finger</keyword>
<dbReference type="PROSITE" id="PS51873">
    <property type="entry name" value="TRIAD"/>
    <property type="match status" value="1"/>
</dbReference>
<keyword evidence="5" id="KW-0677">Repeat</keyword>
<dbReference type="SUPFAM" id="SSF57850">
    <property type="entry name" value="RING/U-box"/>
    <property type="match status" value="2"/>
</dbReference>
<keyword evidence="8" id="KW-0862">Zinc</keyword>
<dbReference type="EC" id="2.3.2.31" evidence="2"/>
<evidence type="ECO:0000256" key="6">
    <source>
        <dbReference type="ARBA" id="ARBA00022771"/>
    </source>
</evidence>
<evidence type="ECO:0000256" key="1">
    <source>
        <dbReference type="ARBA" id="ARBA00001798"/>
    </source>
</evidence>
<dbReference type="InterPro" id="IPR031127">
    <property type="entry name" value="E3_UB_ligase_RBR"/>
</dbReference>
<feature type="domain" description="RING-type" evidence="9">
    <location>
        <begin position="11"/>
        <end position="266"/>
    </location>
</feature>
<evidence type="ECO:0000256" key="2">
    <source>
        <dbReference type="ARBA" id="ARBA00012251"/>
    </source>
</evidence>
<protein>
    <recommendedName>
        <fullName evidence="2">RBR-type E3 ubiquitin transferase</fullName>
        <ecNumber evidence="2">2.3.2.31</ecNumber>
    </recommendedName>
</protein>
<dbReference type="EMBL" id="KZ107838">
    <property type="protein sequence ID" value="OSS54234.1"/>
    <property type="molecule type" value="Genomic_DNA"/>
</dbReference>
<accession>A0A1Y2MDL5</accession>
<evidence type="ECO:0000256" key="4">
    <source>
        <dbReference type="ARBA" id="ARBA00022723"/>
    </source>
</evidence>
<dbReference type="GO" id="GO:0016567">
    <property type="term" value="P:protein ubiquitination"/>
    <property type="evidence" value="ECO:0007669"/>
    <property type="project" value="InterPro"/>
</dbReference>
<reference evidence="10 11" key="1">
    <citation type="journal article" date="2017" name="Genome Announc.">
        <title>Genome sequence of the saprophytic ascomycete Epicoccum nigrum ICMP 19927 strain isolated from New Zealand.</title>
        <authorList>
            <person name="Fokin M."/>
            <person name="Fleetwood D."/>
            <person name="Weir B.S."/>
            <person name="Villas-Boas S.G."/>
        </authorList>
    </citation>
    <scope>NUCLEOTIDE SEQUENCE [LARGE SCALE GENOMIC DNA]</scope>
    <source>
        <strain evidence="10 11">ICMP 19927</strain>
    </source>
</reference>
<evidence type="ECO:0000313" key="11">
    <source>
        <dbReference type="Proteomes" id="UP000193240"/>
    </source>
</evidence>
<dbReference type="Gene3D" id="1.20.120.1750">
    <property type="match status" value="1"/>
</dbReference>
<dbReference type="InParanoid" id="A0A1Y2MDL5"/>
<keyword evidence="4" id="KW-0479">Metal-binding</keyword>
<evidence type="ECO:0000313" key="10">
    <source>
        <dbReference type="EMBL" id="OSS54234.1"/>
    </source>
</evidence>
<keyword evidence="11" id="KW-1185">Reference proteome</keyword>
<evidence type="ECO:0000256" key="5">
    <source>
        <dbReference type="ARBA" id="ARBA00022737"/>
    </source>
</evidence>
<dbReference type="PANTHER" id="PTHR11685">
    <property type="entry name" value="RBR FAMILY RING FINGER AND IBR DOMAIN-CONTAINING"/>
    <property type="match status" value="1"/>
</dbReference>
<evidence type="ECO:0000259" key="9">
    <source>
        <dbReference type="PROSITE" id="PS51873"/>
    </source>
</evidence>
<organism evidence="10 11">
    <name type="scientific">Epicoccum nigrum</name>
    <name type="common">Soil fungus</name>
    <name type="synonym">Epicoccum purpurascens</name>
    <dbReference type="NCBI Taxonomy" id="105696"/>
    <lineage>
        <taxon>Eukaryota</taxon>
        <taxon>Fungi</taxon>
        <taxon>Dikarya</taxon>
        <taxon>Ascomycota</taxon>
        <taxon>Pezizomycotina</taxon>
        <taxon>Dothideomycetes</taxon>
        <taxon>Pleosporomycetidae</taxon>
        <taxon>Pleosporales</taxon>
        <taxon>Pleosporineae</taxon>
        <taxon>Didymellaceae</taxon>
        <taxon>Epicoccum</taxon>
    </lineage>
</organism>
<dbReference type="GO" id="GO:0008270">
    <property type="term" value="F:zinc ion binding"/>
    <property type="evidence" value="ECO:0007669"/>
    <property type="project" value="UniProtKB-KW"/>
</dbReference>
<gene>
    <name evidence="10" type="ORF">B5807_01705</name>
</gene>
<comment type="catalytic activity">
    <reaction evidence="1">
        <text>[E2 ubiquitin-conjugating enzyme]-S-ubiquitinyl-L-cysteine + [acceptor protein]-L-lysine = [E2 ubiquitin-conjugating enzyme]-L-cysteine + [acceptor protein]-N(6)-ubiquitinyl-L-lysine.</text>
        <dbReference type="EC" id="2.3.2.31"/>
    </reaction>
</comment>
<evidence type="ECO:0000256" key="8">
    <source>
        <dbReference type="ARBA" id="ARBA00022833"/>
    </source>
</evidence>
<dbReference type="STRING" id="105696.A0A1Y2MDL5"/>
<dbReference type="SMART" id="SM00647">
    <property type="entry name" value="IBR"/>
    <property type="match status" value="1"/>
</dbReference>
<evidence type="ECO:0000256" key="7">
    <source>
        <dbReference type="ARBA" id="ARBA00022786"/>
    </source>
</evidence>
<dbReference type="Proteomes" id="UP000193240">
    <property type="component" value="Unassembled WGS sequence"/>
</dbReference>
<name>A0A1Y2MDL5_EPING</name>
<keyword evidence="3" id="KW-0808">Transferase</keyword>
<keyword evidence="7" id="KW-0833">Ubl conjugation pathway</keyword>
<dbReference type="Pfam" id="PF01485">
    <property type="entry name" value="IBR"/>
    <property type="match status" value="1"/>
</dbReference>
<proteinExistence type="predicted"/>
<dbReference type="InterPro" id="IPR002867">
    <property type="entry name" value="IBR_dom"/>
</dbReference>
<evidence type="ECO:0000256" key="3">
    <source>
        <dbReference type="ARBA" id="ARBA00022679"/>
    </source>
</evidence>
<dbReference type="GO" id="GO:0061630">
    <property type="term" value="F:ubiquitin protein ligase activity"/>
    <property type="evidence" value="ECO:0007669"/>
    <property type="project" value="UniProtKB-EC"/>
</dbReference>
<sequence>MLQTGGPPKQILIPCDVCAEEKPIKEYVYLDPKNDRFMEWNLPVPPGCLQHLAPQLQYWKRGVCIACLHAHVETQLQTRGALNISCVHAHDSSRQGSAEDWLPYSQFFLSPKSHAQFGQESIRTFTQSTNAAIWACPAGCGYGDGILLPVDTAGYPKVECPGCNGLFCASCVVPWHVNQTCQLYRTLHPGVRDQEEEDRLQQLTELGARRCPRCQFAIVKEGGCHIVECAHCTISFLWAEAEQVVSPTESRTAAQAVGVGGANREEEDIYLYDQSTGVWVREACEMDDIRGRQAGKRYVRKPSCDRLAFTTADDSGESFLLAFTHSDNGKGARSLAEALDAELDRLGPQSANTPWNVDEDPLVRAILEGRA</sequence>
<dbReference type="AlphaFoldDB" id="A0A1Y2MDL5"/>
<dbReference type="InterPro" id="IPR044066">
    <property type="entry name" value="TRIAD_supradom"/>
</dbReference>